<dbReference type="OrthoDB" id="6105938at2759"/>
<sequence>DVTLDPDTAHPRLEISADGKSVRDTGAIRYLPTNKKRFDSHTFVLAEEGYTSGSHYWQVDVSKKRNWVLGIARESVTRKGTLSLSPENGFWVIGFAGGKEYWAHTHPRTRLNVSGKVQKIGIFLDVSAKKLLFYNIHKKAALYTFPIADGSSQEGKFFPFFSTGPATANSDTKPLTIV</sequence>
<dbReference type="Pfam" id="PF00622">
    <property type="entry name" value="SPRY"/>
    <property type="match status" value="1"/>
</dbReference>
<feature type="non-terminal residue" evidence="2">
    <location>
        <position position="1"/>
    </location>
</feature>
<evidence type="ECO:0000313" key="2">
    <source>
        <dbReference type="EMBL" id="NWW88990.1"/>
    </source>
</evidence>
<feature type="domain" description="B30.2/SPRY" evidence="1">
    <location>
        <begin position="1"/>
        <end position="178"/>
    </location>
</feature>
<dbReference type="InterPro" id="IPR050143">
    <property type="entry name" value="TRIM/RBCC"/>
</dbReference>
<gene>
    <name evidence="2" type="primary">Btn1a1_1</name>
    <name evidence="2" type="ORF">RHYJUB_R09587</name>
</gene>
<dbReference type="SMART" id="SM00589">
    <property type="entry name" value="PRY"/>
    <property type="match status" value="1"/>
</dbReference>
<dbReference type="InterPro" id="IPR003877">
    <property type="entry name" value="SPRY_dom"/>
</dbReference>
<keyword evidence="3" id="KW-1185">Reference proteome</keyword>
<comment type="caution">
    <text evidence="2">The sequence shown here is derived from an EMBL/GenBank/DDBJ whole genome shotgun (WGS) entry which is preliminary data.</text>
</comment>
<protein>
    <submittedName>
        <fullName evidence="2">BT1A1 protein</fullName>
    </submittedName>
</protein>
<dbReference type="Gene3D" id="2.60.120.920">
    <property type="match status" value="1"/>
</dbReference>
<dbReference type="CDD" id="cd13733">
    <property type="entry name" value="SPRY_PRY_C-I_1"/>
    <property type="match status" value="1"/>
</dbReference>
<dbReference type="AlphaFoldDB" id="A0A7K6RSG8"/>
<dbReference type="InterPro" id="IPR001870">
    <property type="entry name" value="B30.2/SPRY"/>
</dbReference>
<dbReference type="PANTHER" id="PTHR24103">
    <property type="entry name" value="E3 UBIQUITIN-PROTEIN LIGASE TRIM"/>
    <property type="match status" value="1"/>
</dbReference>
<proteinExistence type="predicted"/>
<dbReference type="InterPro" id="IPR043136">
    <property type="entry name" value="B30.2/SPRY_sf"/>
</dbReference>
<dbReference type="EMBL" id="VZRY01002594">
    <property type="protein sequence ID" value="NWW88990.1"/>
    <property type="molecule type" value="Genomic_DNA"/>
</dbReference>
<dbReference type="InterPro" id="IPR013320">
    <property type="entry name" value="ConA-like_dom_sf"/>
</dbReference>
<dbReference type="Pfam" id="PF13765">
    <property type="entry name" value="PRY"/>
    <property type="match status" value="1"/>
</dbReference>
<name>A0A7K6RSG8_9AVES</name>
<dbReference type="SMART" id="SM00449">
    <property type="entry name" value="SPRY"/>
    <property type="match status" value="1"/>
</dbReference>
<evidence type="ECO:0000313" key="3">
    <source>
        <dbReference type="Proteomes" id="UP000570016"/>
    </source>
</evidence>
<organism evidence="2 3">
    <name type="scientific">Rhynochetos jubatus</name>
    <name type="common">kagu</name>
    <dbReference type="NCBI Taxonomy" id="54386"/>
    <lineage>
        <taxon>Eukaryota</taxon>
        <taxon>Metazoa</taxon>
        <taxon>Chordata</taxon>
        <taxon>Craniata</taxon>
        <taxon>Vertebrata</taxon>
        <taxon>Euteleostomi</taxon>
        <taxon>Archelosauria</taxon>
        <taxon>Archosauria</taxon>
        <taxon>Dinosauria</taxon>
        <taxon>Saurischia</taxon>
        <taxon>Theropoda</taxon>
        <taxon>Coelurosauria</taxon>
        <taxon>Aves</taxon>
        <taxon>Neognathae</taxon>
        <taxon>Neoaves</taxon>
        <taxon>Phaethontimorphae</taxon>
        <taxon>Eurypygiformes</taxon>
        <taxon>Rhynochetidae</taxon>
        <taxon>Rhynochetos</taxon>
    </lineage>
</organism>
<dbReference type="FunFam" id="2.60.120.920:FF:000004">
    <property type="entry name" value="Butyrophilin subfamily 1 member A1"/>
    <property type="match status" value="1"/>
</dbReference>
<dbReference type="InterPro" id="IPR006574">
    <property type="entry name" value="PRY"/>
</dbReference>
<evidence type="ECO:0000259" key="1">
    <source>
        <dbReference type="PROSITE" id="PS50188"/>
    </source>
</evidence>
<dbReference type="PRINTS" id="PR01407">
    <property type="entry name" value="BUTYPHLNCDUF"/>
</dbReference>
<dbReference type="SUPFAM" id="SSF49899">
    <property type="entry name" value="Concanavalin A-like lectins/glucanases"/>
    <property type="match status" value="1"/>
</dbReference>
<reference evidence="2 3" key="1">
    <citation type="submission" date="2019-09" db="EMBL/GenBank/DDBJ databases">
        <title>Bird 10,000 Genomes (B10K) Project - Family phase.</title>
        <authorList>
            <person name="Zhang G."/>
        </authorList>
    </citation>
    <scope>NUCLEOTIDE SEQUENCE [LARGE SCALE GENOMIC DNA]</scope>
    <source>
        <strain evidence="2">B10K-DU-029-58</strain>
        <tissue evidence="2">Muscle</tissue>
    </source>
</reference>
<dbReference type="PROSITE" id="PS50188">
    <property type="entry name" value="B302_SPRY"/>
    <property type="match status" value="1"/>
</dbReference>
<dbReference type="Proteomes" id="UP000570016">
    <property type="component" value="Unassembled WGS sequence"/>
</dbReference>
<feature type="non-terminal residue" evidence="2">
    <location>
        <position position="178"/>
    </location>
</feature>
<dbReference type="InterPro" id="IPR003879">
    <property type="entry name" value="Butyrophylin_SPRY"/>
</dbReference>
<accession>A0A7K6RSG8</accession>